<sequence length="143" mass="16107">MKTIYSRQGIISKTTVKDDYILLQTVDCIFHLPLTTEILHGGDGERRTVDELKKGDHFINYFSHGQHVLVMKEQDDYFGVISGVYDAEKKMVDHALIMRVDAHKTKHLGAPLQNGSNVLAFCQMMTASLPPQATPTTLFVFKP</sequence>
<keyword evidence="2" id="KW-1185">Reference proteome</keyword>
<dbReference type="RefSeq" id="WP_109306855.1">
    <property type="nucleotide sequence ID" value="NZ_BJUF01000011.1"/>
</dbReference>
<dbReference type="AlphaFoldDB" id="A0A2U3AJ39"/>
<comment type="caution">
    <text evidence="1">The sequence shown here is derived from an EMBL/GenBank/DDBJ whole genome shotgun (WGS) entry which is preliminary data.</text>
</comment>
<reference evidence="1 2" key="1">
    <citation type="submission" date="2018-05" db="EMBL/GenBank/DDBJ databases">
        <title>Kurthia sibirica genome sequence.</title>
        <authorList>
            <person name="Maclea K.S."/>
            <person name="Goen A.E."/>
        </authorList>
    </citation>
    <scope>NUCLEOTIDE SEQUENCE [LARGE SCALE GENOMIC DNA]</scope>
    <source>
        <strain evidence="1 2">ATCC 49154</strain>
    </source>
</reference>
<name>A0A2U3AJ39_9BACL</name>
<evidence type="ECO:0000313" key="1">
    <source>
        <dbReference type="EMBL" id="PWI24514.1"/>
    </source>
</evidence>
<proteinExistence type="predicted"/>
<dbReference type="OrthoDB" id="1684927at2"/>
<protein>
    <submittedName>
        <fullName evidence="1">Uncharacterized protein</fullName>
    </submittedName>
</protein>
<dbReference type="EMBL" id="QFVR01000020">
    <property type="protein sequence ID" value="PWI24514.1"/>
    <property type="molecule type" value="Genomic_DNA"/>
</dbReference>
<accession>A0A2U3AJ39</accession>
<evidence type="ECO:0000313" key="2">
    <source>
        <dbReference type="Proteomes" id="UP000245938"/>
    </source>
</evidence>
<organism evidence="1 2">
    <name type="scientific">Kurthia sibirica</name>
    <dbReference type="NCBI Taxonomy" id="202750"/>
    <lineage>
        <taxon>Bacteria</taxon>
        <taxon>Bacillati</taxon>
        <taxon>Bacillota</taxon>
        <taxon>Bacilli</taxon>
        <taxon>Bacillales</taxon>
        <taxon>Caryophanaceae</taxon>
        <taxon>Kurthia</taxon>
    </lineage>
</organism>
<gene>
    <name evidence="1" type="ORF">DEX24_13055</name>
</gene>
<dbReference type="Proteomes" id="UP000245938">
    <property type="component" value="Unassembled WGS sequence"/>
</dbReference>